<evidence type="ECO:0000313" key="1">
    <source>
        <dbReference type="EMBL" id="AEP35478.1"/>
    </source>
</evidence>
<dbReference type="EMBL" id="CP002401">
    <property type="protein sequence ID" value="AEP35478.1"/>
    <property type="molecule type" value="Genomic_DNA"/>
</dbReference>
<evidence type="ECO:0000313" key="2">
    <source>
        <dbReference type="Proteomes" id="UP000009287"/>
    </source>
</evidence>
<protein>
    <submittedName>
        <fullName evidence="1">Uncharacterized protein</fullName>
    </submittedName>
</protein>
<organism evidence="1 2">
    <name type="scientific">Chlamydia trachomatis serovar A (strain A2497)</name>
    <dbReference type="NCBI Taxonomy" id="580047"/>
    <lineage>
        <taxon>Bacteria</taxon>
        <taxon>Pseudomonadati</taxon>
        <taxon>Chlamydiota</taxon>
        <taxon>Chlamydiia</taxon>
        <taxon>Chlamydiales</taxon>
        <taxon>Chlamydiaceae</taxon>
        <taxon>Chlamydia/Chlamydophila group</taxon>
        <taxon>Chlamydia</taxon>
    </lineage>
</organism>
<dbReference type="KEGG" id="cra:CTO_0989"/>
<dbReference type="PATRIC" id="fig|580047.4.peg.668"/>
<proteinExistence type="predicted"/>
<accession>G4NMQ0</accession>
<gene>
    <name evidence="1" type="ordered locus">CTO_0989</name>
</gene>
<reference evidence="1 2" key="1">
    <citation type="journal article" date="2011" name="J. Exp. Med.">
        <title>A live-attenuated chlamydial vaccine protects against trachoma in nonhuman primates.</title>
        <authorList>
            <person name="Kari L."/>
            <person name="Whitmire W.M."/>
            <person name="Olivares-Zavaleta N."/>
            <person name="Goheen M.M."/>
            <person name="Taylor L.D."/>
            <person name="Carlson J.H."/>
            <person name="Sturdevant G.L."/>
            <person name="Lu C."/>
            <person name="Bakios L.E."/>
            <person name="Randall L.B."/>
            <person name="Parnell M.J."/>
            <person name="Zhong G."/>
            <person name="Caldwell H.D."/>
        </authorList>
    </citation>
    <scope>NUCLEOTIDE SEQUENCE [LARGE SCALE GENOMIC DNA]</scope>
    <source>
        <strain evidence="1 2">A2497</strain>
    </source>
</reference>
<name>G4NMQ0_CHLT4</name>
<dbReference type="AlphaFoldDB" id="G4NMQ0"/>
<dbReference type="Proteomes" id="UP000009287">
    <property type="component" value="Chromosome"/>
</dbReference>
<sequence length="41" mass="5228">MKENSYRRYHPAHTLYTEVLFLFFVIQRDFYENSYSQFSWI</sequence>